<accession>A0A6M6E4M0</accession>
<dbReference type="Proteomes" id="UP000501076">
    <property type="component" value="Plasmid pFDU301A"/>
</dbReference>
<evidence type="ECO:0000256" key="1">
    <source>
        <dbReference type="SAM" id="Phobius"/>
    </source>
</evidence>
<dbReference type="AlphaFoldDB" id="A0A6M6E4M0"/>
<keyword evidence="2" id="KW-0614">Plasmid</keyword>
<geneLocation type="plasmid" evidence="3">
    <name>pfdu301a</name>
</geneLocation>
<reference evidence="2 3" key="1">
    <citation type="submission" date="2019-10" db="EMBL/GenBank/DDBJ databases">
        <title>Complete genome sequences for adaption low water activity.</title>
        <authorList>
            <person name="Zhao L."/>
            <person name="Zhong J."/>
        </authorList>
    </citation>
    <scope>NUCLEOTIDE SEQUENCE [LARGE SCALE GENOMIC DNA]</scope>
    <source>
        <strain evidence="2 3">FDU301</strain>
        <plasmid evidence="3">pfdu301a</plasmid>
    </source>
</reference>
<proteinExistence type="predicted"/>
<evidence type="ECO:0000313" key="2">
    <source>
        <dbReference type="EMBL" id="QJX80534.1"/>
    </source>
</evidence>
<keyword evidence="1" id="KW-1133">Transmembrane helix</keyword>
<name>A0A6M6E4M0_PRIMG</name>
<keyword evidence="1" id="KW-0472">Membrane</keyword>
<dbReference type="EMBL" id="CP045273">
    <property type="protein sequence ID" value="QJX80534.1"/>
    <property type="molecule type" value="Genomic_DNA"/>
</dbReference>
<sequence>MKGRVFNLVVLSLILSVMVVNNLPELYTFKTVFNGFAVTMLVFIGADYIYKYKTRHKNNH</sequence>
<gene>
    <name evidence="2" type="ORF">FDZ14_31075</name>
</gene>
<evidence type="ECO:0000313" key="3">
    <source>
        <dbReference type="Proteomes" id="UP000501076"/>
    </source>
</evidence>
<organism evidence="2 3">
    <name type="scientific">Priestia megaterium</name>
    <name type="common">Bacillus megaterium</name>
    <dbReference type="NCBI Taxonomy" id="1404"/>
    <lineage>
        <taxon>Bacteria</taxon>
        <taxon>Bacillati</taxon>
        <taxon>Bacillota</taxon>
        <taxon>Bacilli</taxon>
        <taxon>Bacillales</taxon>
        <taxon>Bacillaceae</taxon>
        <taxon>Priestia</taxon>
    </lineage>
</organism>
<feature type="transmembrane region" description="Helical" evidence="1">
    <location>
        <begin position="32"/>
        <end position="50"/>
    </location>
</feature>
<keyword evidence="1" id="KW-0812">Transmembrane</keyword>
<dbReference type="RefSeq" id="WP_171778527.1">
    <property type="nucleotide sequence ID" value="NZ_CP045273.1"/>
</dbReference>
<protein>
    <submittedName>
        <fullName evidence="2">Uncharacterized protein</fullName>
    </submittedName>
</protein>